<feature type="transmembrane region" description="Helical" evidence="2">
    <location>
        <begin position="48"/>
        <end position="67"/>
    </location>
</feature>
<dbReference type="EMBL" id="JBHMEI010000104">
    <property type="protein sequence ID" value="MFB9209711.1"/>
    <property type="molecule type" value="Genomic_DNA"/>
</dbReference>
<organism evidence="3 4">
    <name type="scientific">Nonomuraea spiralis</name>
    <dbReference type="NCBI Taxonomy" id="46182"/>
    <lineage>
        <taxon>Bacteria</taxon>
        <taxon>Bacillati</taxon>
        <taxon>Actinomycetota</taxon>
        <taxon>Actinomycetes</taxon>
        <taxon>Streptosporangiales</taxon>
        <taxon>Streptosporangiaceae</taxon>
        <taxon>Nonomuraea</taxon>
    </lineage>
</organism>
<dbReference type="RefSeq" id="WP_189648061.1">
    <property type="nucleotide sequence ID" value="NZ_BMRC01000006.1"/>
</dbReference>
<sequence>MLKLVRQALTAAVLIALAVRLRRRARLPRAEPPPSVPVPVRRARGGRAALLWLVVAAVAVVALVLALTRTTEQRDAQALARAATEQQQAAATKTEPAATARATAPATTAQATRTDAATATQATATPPNCAPSPRPIDPRRVAPEVKRAVDAQWRRIERWLRTHAPRTYRTLGAPVRARTIAVAESQTGLDFPDALRASLLRHNGSRGAGVFGFRPGARAHLTVRGMRDAWREMCARDQPGSWDGLLIPFLSYTAPDGGVAYAVVSSADGTVTGATGRRLKSSYTLLRTVADALERGGTIDGRRPAVSGGLLRWKPAG</sequence>
<evidence type="ECO:0000313" key="4">
    <source>
        <dbReference type="Proteomes" id="UP001589647"/>
    </source>
</evidence>
<comment type="caution">
    <text evidence="3">The sequence shown here is derived from an EMBL/GenBank/DDBJ whole genome shotgun (WGS) entry which is preliminary data.</text>
</comment>
<dbReference type="PANTHER" id="PTHR47432:SF1">
    <property type="entry name" value="CELL WALL ASSEMBLY REGULATOR SMI1"/>
    <property type="match status" value="1"/>
</dbReference>
<feature type="compositionally biased region" description="Low complexity" evidence="1">
    <location>
        <begin position="87"/>
        <end position="127"/>
    </location>
</feature>
<gene>
    <name evidence="3" type="ORF">ACFFV7_51605</name>
</gene>
<dbReference type="Proteomes" id="UP001589647">
    <property type="component" value="Unassembled WGS sequence"/>
</dbReference>
<evidence type="ECO:0000256" key="2">
    <source>
        <dbReference type="SAM" id="Phobius"/>
    </source>
</evidence>
<keyword evidence="4" id="KW-1185">Reference proteome</keyword>
<protein>
    <recommendedName>
        <fullName evidence="5">Knr4/Smi1-like domain-containing protein</fullName>
    </recommendedName>
</protein>
<dbReference type="PANTHER" id="PTHR47432">
    <property type="entry name" value="CELL WALL ASSEMBLY REGULATOR SMI1"/>
    <property type="match status" value="1"/>
</dbReference>
<evidence type="ECO:0000256" key="1">
    <source>
        <dbReference type="SAM" id="MobiDB-lite"/>
    </source>
</evidence>
<evidence type="ECO:0008006" key="5">
    <source>
        <dbReference type="Google" id="ProtNLM"/>
    </source>
</evidence>
<evidence type="ECO:0000313" key="3">
    <source>
        <dbReference type="EMBL" id="MFB9209711.1"/>
    </source>
</evidence>
<dbReference type="InterPro" id="IPR051873">
    <property type="entry name" value="KNR4/SMI1_regulator"/>
</dbReference>
<keyword evidence="2" id="KW-0812">Transmembrane</keyword>
<feature type="region of interest" description="Disordered" evidence="1">
    <location>
        <begin position="87"/>
        <end position="142"/>
    </location>
</feature>
<proteinExistence type="predicted"/>
<keyword evidence="2" id="KW-1133">Transmembrane helix</keyword>
<keyword evidence="2" id="KW-0472">Membrane</keyword>
<name>A0ABV5IZ04_9ACTN</name>
<accession>A0ABV5IZ04</accession>
<reference evidence="3 4" key="1">
    <citation type="submission" date="2024-09" db="EMBL/GenBank/DDBJ databases">
        <authorList>
            <person name="Sun Q."/>
            <person name="Mori K."/>
        </authorList>
    </citation>
    <scope>NUCLEOTIDE SEQUENCE [LARGE SCALE GENOMIC DNA]</scope>
    <source>
        <strain evidence="3 4">CCM 3426</strain>
    </source>
</reference>